<dbReference type="Proteomes" id="UP000005697">
    <property type="component" value="Unassembled WGS sequence"/>
</dbReference>
<comment type="caution">
    <text evidence="1">The sequence shown here is derived from an EMBL/GenBank/DDBJ whole genome shotgun (WGS) entry which is preliminary data.</text>
</comment>
<dbReference type="HOGENOM" id="CLU_3156318_0_0_10"/>
<evidence type="ECO:0000313" key="1">
    <source>
        <dbReference type="EMBL" id="EGC18981.1"/>
    </source>
</evidence>
<reference evidence="1 2" key="1">
    <citation type="submission" date="2011-01" db="EMBL/GenBank/DDBJ databases">
        <authorList>
            <person name="Muzny D."/>
            <person name="Qin X."/>
            <person name="Deng J."/>
            <person name="Jiang H."/>
            <person name="Liu Y."/>
            <person name="Qu J."/>
            <person name="Song X.-Z."/>
            <person name="Zhang L."/>
            <person name="Thornton R."/>
            <person name="Coyle M."/>
            <person name="Francisco L."/>
            <person name="Jackson L."/>
            <person name="Javaid M."/>
            <person name="Korchina V."/>
            <person name="Kovar C."/>
            <person name="Mata R."/>
            <person name="Mathew T."/>
            <person name="Ngo R."/>
            <person name="Nguyen L."/>
            <person name="Nguyen N."/>
            <person name="Okwuonu G."/>
            <person name="Ongeri F."/>
            <person name="Pham C."/>
            <person name="Simmons D."/>
            <person name="Wilczek-Boney K."/>
            <person name="Hale W."/>
            <person name="Jakkamsetti A."/>
            <person name="Pham P."/>
            <person name="Ruth R."/>
            <person name="San Lucas F."/>
            <person name="Warren J."/>
            <person name="Zhang J."/>
            <person name="Zhao Z."/>
            <person name="Zhou C."/>
            <person name="Zhu D."/>
            <person name="Lee S."/>
            <person name="Bess C."/>
            <person name="Blankenburg K."/>
            <person name="Forbes L."/>
            <person name="Fu Q."/>
            <person name="Gubbala S."/>
            <person name="Hirani K."/>
            <person name="Jayaseelan J.C."/>
            <person name="Lara F."/>
            <person name="Munidasa M."/>
            <person name="Palculict T."/>
            <person name="Patil S."/>
            <person name="Pu L.-L."/>
            <person name="Saada N."/>
            <person name="Tang L."/>
            <person name="Weissenberger G."/>
            <person name="Zhu Y."/>
            <person name="Hemphill L."/>
            <person name="Shang Y."/>
            <person name="Youmans B."/>
            <person name="Ayvaz T."/>
            <person name="Ross M."/>
            <person name="Santibanez J."/>
            <person name="Aqrawi P."/>
            <person name="Gross S."/>
            <person name="Joshi V."/>
            <person name="Fowler G."/>
            <person name="Nazareth L."/>
            <person name="Reid J."/>
            <person name="Worley K."/>
            <person name="Petrosino J."/>
            <person name="Highlander S."/>
            <person name="Gibbs R."/>
        </authorList>
    </citation>
    <scope>NUCLEOTIDE SEQUENCE [LARGE SCALE GENOMIC DNA]</scope>
    <source>
        <strain evidence="1 2">DSM 16608</strain>
    </source>
</reference>
<gene>
    <name evidence="1" type="ORF">HMPREF9141_2505</name>
</gene>
<name>F0FA88_9BACT</name>
<dbReference type="AlphaFoldDB" id="F0FA88"/>
<keyword evidence="2" id="KW-1185">Reference proteome</keyword>
<protein>
    <submittedName>
        <fullName evidence="1">Uncharacterized protein</fullName>
    </submittedName>
</protein>
<sequence length="48" mass="5287">MLLFDESLQVFRSQYLRYYADSNVFSAAITPQVTASSLKALGTHTGTS</sequence>
<proteinExistence type="predicted"/>
<accession>F0FA88</accession>
<dbReference type="STRING" id="888743.HMPREF9141_2505"/>
<dbReference type="EMBL" id="AEWX01000038">
    <property type="protein sequence ID" value="EGC18981.1"/>
    <property type="molecule type" value="Genomic_DNA"/>
</dbReference>
<evidence type="ECO:0000313" key="2">
    <source>
        <dbReference type="Proteomes" id="UP000005697"/>
    </source>
</evidence>
<organism evidence="1 2">
    <name type="scientific">Prevotella multiformis DSM 16608</name>
    <dbReference type="NCBI Taxonomy" id="888743"/>
    <lineage>
        <taxon>Bacteria</taxon>
        <taxon>Pseudomonadati</taxon>
        <taxon>Bacteroidota</taxon>
        <taxon>Bacteroidia</taxon>
        <taxon>Bacteroidales</taxon>
        <taxon>Prevotellaceae</taxon>
        <taxon>Prevotella</taxon>
    </lineage>
</organism>